<dbReference type="Pfam" id="PF07969">
    <property type="entry name" value="Amidohydro_3"/>
    <property type="match status" value="1"/>
</dbReference>
<name>A0A7H8T0Y2_STRCX</name>
<accession>A0A7H8T0Y2</accession>
<proteinExistence type="predicted"/>
<sequence>MVDAGGHMVMPGLRDVHIHLGYGGIQVAFEPILLPNDTLDDILGEVRDRIAGLEPYEWTVGGIIRSTVLEGVSSGGHLSALDEARGGRPMILLANPCTTVESAPVPLRSSGPGLTHRTPTAAPIMCAKRTACSPASCRRWHPKSSRTP</sequence>
<keyword evidence="3" id="KW-1185">Reference proteome</keyword>
<dbReference type="InterPro" id="IPR013108">
    <property type="entry name" value="Amidohydro_3"/>
</dbReference>
<organism evidence="2 3">
    <name type="scientific">Streptomyces chartreusis</name>
    <dbReference type="NCBI Taxonomy" id="1969"/>
    <lineage>
        <taxon>Bacteria</taxon>
        <taxon>Bacillati</taxon>
        <taxon>Actinomycetota</taxon>
        <taxon>Actinomycetes</taxon>
        <taxon>Kitasatosporales</taxon>
        <taxon>Streptomycetaceae</taxon>
        <taxon>Streptomyces</taxon>
    </lineage>
</organism>
<dbReference type="EMBL" id="CP056041">
    <property type="protein sequence ID" value="QKZ17145.1"/>
    <property type="molecule type" value="Genomic_DNA"/>
</dbReference>
<feature type="domain" description="Amidohydrolase 3" evidence="1">
    <location>
        <begin position="2"/>
        <end position="121"/>
    </location>
</feature>
<gene>
    <name evidence="2" type="ORF">HUT05_07055</name>
</gene>
<evidence type="ECO:0000313" key="3">
    <source>
        <dbReference type="Proteomes" id="UP000509418"/>
    </source>
</evidence>
<dbReference type="InterPro" id="IPR011059">
    <property type="entry name" value="Metal-dep_hydrolase_composite"/>
</dbReference>
<evidence type="ECO:0000313" key="2">
    <source>
        <dbReference type="EMBL" id="QKZ17145.1"/>
    </source>
</evidence>
<dbReference type="AlphaFoldDB" id="A0A7H8T0Y2"/>
<dbReference type="GO" id="GO:0016810">
    <property type="term" value="F:hydrolase activity, acting on carbon-nitrogen (but not peptide) bonds"/>
    <property type="evidence" value="ECO:0007669"/>
    <property type="project" value="InterPro"/>
</dbReference>
<evidence type="ECO:0000259" key="1">
    <source>
        <dbReference type="Pfam" id="PF07969"/>
    </source>
</evidence>
<dbReference type="Gene3D" id="3.20.20.140">
    <property type="entry name" value="Metal-dependent hydrolases"/>
    <property type="match status" value="1"/>
</dbReference>
<protein>
    <submittedName>
        <fullName evidence="2">Amidohydrolase family protein</fullName>
    </submittedName>
</protein>
<dbReference type="Gene3D" id="3.10.310.70">
    <property type="match status" value="1"/>
</dbReference>
<keyword evidence="2" id="KW-0378">Hydrolase</keyword>
<reference evidence="2 3" key="1">
    <citation type="submission" date="2020-06" db="EMBL/GenBank/DDBJ databases">
        <title>Genome mining for natural products.</title>
        <authorList>
            <person name="Zhang B."/>
            <person name="Shi J."/>
            <person name="Ge H."/>
        </authorList>
    </citation>
    <scope>NUCLEOTIDE SEQUENCE [LARGE SCALE GENOMIC DNA]</scope>
    <source>
        <strain evidence="2 3">NA02069</strain>
    </source>
</reference>
<dbReference type="Proteomes" id="UP000509418">
    <property type="component" value="Chromosome"/>
</dbReference>
<dbReference type="RefSeq" id="WP_176574541.1">
    <property type="nucleotide sequence ID" value="NZ_CP056041.1"/>
</dbReference>
<dbReference type="Gene3D" id="2.30.40.10">
    <property type="entry name" value="Urease, subunit C, domain 1"/>
    <property type="match status" value="1"/>
</dbReference>